<feature type="repeat" description="ANK" evidence="3">
    <location>
        <begin position="1048"/>
        <end position="1080"/>
    </location>
</feature>
<dbReference type="Pfam" id="PF14420">
    <property type="entry name" value="Clr5"/>
    <property type="match status" value="1"/>
</dbReference>
<dbReference type="GO" id="GO:0045944">
    <property type="term" value="P:positive regulation of transcription by RNA polymerase II"/>
    <property type="evidence" value="ECO:0007669"/>
    <property type="project" value="TreeGrafter"/>
</dbReference>
<dbReference type="PANTHER" id="PTHR24193">
    <property type="entry name" value="ANKYRIN REPEAT PROTEIN"/>
    <property type="match status" value="1"/>
</dbReference>
<dbReference type="EMBL" id="QGMI01000402">
    <property type="protein sequence ID" value="TVY41269.1"/>
    <property type="molecule type" value="Genomic_DNA"/>
</dbReference>
<feature type="repeat" description="ANK" evidence="3">
    <location>
        <begin position="979"/>
        <end position="1011"/>
    </location>
</feature>
<dbReference type="PANTHER" id="PTHR24193:SF121">
    <property type="entry name" value="ADA2A-CONTAINING COMPLEX COMPONENT 3, ISOFORM D"/>
    <property type="match status" value="1"/>
</dbReference>
<keyword evidence="6" id="KW-1185">Reference proteome</keyword>
<evidence type="ECO:0000256" key="2">
    <source>
        <dbReference type="ARBA" id="ARBA00023043"/>
    </source>
</evidence>
<proteinExistence type="predicted"/>
<dbReference type="Pfam" id="PF12796">
    <property type="entry name" value="Ank_2"/>
    <property type="match status" value="4"/>
</dbReference>
<dbReference type="PRINTS" id="PR01415">
    <property type="entry name" value="ANKYRIN"/>
</dbReference>
<dbReference type="GO" id="GO:0000976">
    <property type="term" value="F:transcription cis-regulatory region binding"/>
    <property type="evidence" value="ECO:0007669"/>
    <property type="project" value="TreeGrafter"/>
</dbReference>
<dbReference type="Pfam" id="PF13637">
    <property type="entry name" value="Ank_4"/>
    <property type="match status" value="1"/>
</dbReference>
<keyword evidence="2 3" id="KW-0040">ANK repeat</keyword>
<protein>
    <submittedName>
        <fullName evidence="5">Ankyrin repeat domain-containing protein</fullName>
    </submittedName>
</protein>
<reference evidence="5 6" key="1">
    <citation type="submission" date="2018-05" db="EMBL/GenBank/DDBJ databases">
        <title>Genome sequencing and assembly of the regulated plant pathogen Lachnellula willkommii and related sister species for the development of diagnostic species identification markers.</title>
        <authorList>
            <person name="Giroux E."/>
            <person name="Bilodeau G."/>
        </authorList>
    </citation>
    <scope>NUCLEOTIDE SEQUENCE [LARGE SCALE GENOMIC DNA]</scope>
    <source>
        <strain evidence="5 6">CBS 160.35</strain>
    </source>
</reference>
<name>A0A8H8RUX1_9HELO</name>
<dbReference type="InterPro" id="IPR025676">
    <property type="entry name" value="Clr5_dom"/>
</dbReference>
<evidence type="ECO:0000313" key="6">
    <source>
        <dbReference type="Proteomes" id="UP000443090"/>
    </source>
</evidence>
<evidence type="ECO:0000313" key="5">
    <source>
        <dbReference type="EMBL" id="TVY41269.1"/>
    </source>
</evidence>
<evidence type="ECO:0000256" key="1">
    <source>
        <dbReference type="ARBA" id="ARBA00022737"/>
    </source>
</evidence>
<accession>A0A8H8RUX1</accession>
<dbReference type="PROSITE" id="PS50088">
    <property type="entry name" value="ANK_REPEAT"/>
    <property type="match status" value="9"/>
</dbReference>
<dbReference type="Proteomes" id="UP000443090">
    <property type="component" value="Unassembled WGS sequence"/>
</dbReference>
<dbReference type="Pfam" id="PF00023">
    <property type="entry name" value="Ank"/>
    <property type="match status" value="1"/>
</dbReference>
<feature type="repeat" description="ANK" evidence="3">
    <location>
        <begin position="577"/>
        <end position="609"/>
    </location>
</feature>
<dbReference type="GO" id="GO:0005634">
    <property type="term" value="C:nucleus"/>
    <property type="evidence" value="ECO:0007669"/>
    <property type="project" value="TreeGrafter"/>
</dbReference>
<feature type="repeat" description="ANK" evidence="3">
    <location>
        <begin position="503"/>
        <end position="535"/>
    </location>
</feature>
<comment type="caution">
    <text evidence="5">The sequence shown here is derived from an EMBL/GenBank/DDBJ whole genome shotgun (WGS) entry which is preliminary data.</text>
</comment>
<dbReference type="SUPFAM" id="SSF48403">
    <property type="entry name" value="Ankyrin repeat"/>
    <property type="match status" value="2"/>
</dbReference>
<dbReference type="InterPro" id="IPR036770">
    <property type="entry name" value="Ankyrin_rpt-contain_sf"/>
</dbReference>
<dbReference type="Gene3D" id="1.25.40.20">
    <property type="entry name" value="Ankyrin repeat-containing domain"/>
    <property type="match status" value="2"/>
</dbReference>
<dbReference type="InterPro" id="IPR002110">
    <property type="entry name" value="Ankyrin_rpt"/>
</dbReference>
<dbReference type="PROSITE" id="PS50297">
    <property type="entry name" value="ANK_REP_REGION"/>
    <property type="match status" value="8"/>
</dbReference>
<sequence length="1143" mass="125730">MASPWETHQDLLKALWISQNKTYEEVQTEMKSLHKFNASKWGWRKNITATEWTSIDKTIVRRQDKDRKSEVYLNNILIPDAKVRKEISRNVILSSKLAQDIQIRTPPLTPSASFTINMPRISTSTSALVQLTRKRSWQIGIAPSGTKVQRISVQQRSMRTQSPQQTQLAMGQLANGGDKLPYFEFQDLFRSLDLGETLFKGKYFDQYPSPTMIPSDPLFLLGITQSERSLDDGCDNFEFGGRMQQTSKQKGIGHFNKPFANLLIRGGQEAESQDQLDVNKRLQKEPSTLLENMPERYPGECHFIMETLLGPPQLSTAPCLLEIAVYLYSNALVRPGEVQSEIILGRIVETIPFDALGNVLQTKLPTLQTFQCALFLYGIKIGSNRFVSNLLDLDVGLEDFVRTSDKALEEAVLAGNAEIVEFILGLSGKSHKLSGSHTNWRRALLGEKFSTKIARLLVDMGADVCGAFRSQQVDSFPLTAAIRRGDHELPRYLLSVGADVNIGGQGCLGMAVTSGHVNLLRLLLDHGADVHAVCDTGSSGSPRGTALQAAAARGYIEMVTLLLQAGSAVNEPAHGAYGQTALYAAVDAGFINVVELLLQMGATVDAPGTISSECARTALLRAVEADNLEMLNVLLGFGANPNALAFSCHGVTALEAARALKNRTEVVSRLLLAGANDEIKHHDPVRLRFMRIQLVEAIMSGDNTNIYRLVQMGTEVDLVPVEYGGRYEKGNYPWFDWITKKPSDRATILHWAMASRKIDSELFRHLVIQVKNFSEQHYIKTLEPVLHEAVCRRRVAFVEILLDSGVDVDLASPVTFLGDHARHGVQRVPTALHVAAFQKDFDLVSLLLDKGADINLTPLYAYTPLQLLLLRNEDVDSLSWDLFEFFISRGADINAPPPYTQFGGTALQISAGSRGEADGPAKARLVLSLLALGANVNDPAAENNGRTALQAACELGDLDIVVILLDHDAEINASASRQWGGTALQLAARKGHIKVAQLLLSRGAEVNAPSSQELGYTALQYASMEGHIKLAQLLLSCGAEVNVPGSKFGPTALEFAAMNGRLDMVQLLINAGADSNLPLEKRYVSALRYAKRMHSNLGVVSLLEKHRDRVMEEWNKMRVFEVHPGEDVEDGSNGFDDFFQSQV</sequence>
<feature type="repeat" description="ANK" evidence="3">
    <location>
        <begin position="827"/>
        <end position="859"/>
    </location>
</feature>
<dbReference type="AlphaFoldDB" id="A0A8H8RUX1"/>
<feature type="repeat" description="ANK" evidence="3">
    <location>
        <begin position="944"/>
        <end position="976"/>
    </location>
</feature>
<dbReference type="InterPro" id="IPR050663">
    <property type="entry name" value="Ankyrin-SOCS_Box"/>
</dbReference>
<gene>
    <name evidence="5" type="primary">ANKRD50_3</name>
    <name evidence="5" type="ORF">LOCC1_G006406</name>
</gene>
<feature type="repeat" description="ANK" evidence="3">
    <location>
        <begin position="542"/>
        <end position="574"/>
    </location>
</feature>
<feature type="repeat" description="ANK" evidence="3">
    <location>
        <begin position="1014"/>
        <end position="1046"/>
    </location>
</feature>
<dbReference type="SMART" id="SM00248">
    <property type="entry name" value="ANK"/>
    <property type="match status" value="16"/>
</dbReference>
<evidence type="ECO:0000259" key="4">
    <source>
        <dbReference type="Pfam" id="PF14420"/>
    </source>
</evidence>
<keyword evidence="1" id="KW-0677">Repeat</keyword>
<feature type="repeat" description="ANK" evidence="3">
    <location>
        <begin position="473"/>
        <end position="505"/>
    </location>
</feature>
<organism evidence="5 6">
    <name type="scientific">Lachnellula occidentalis</name>
    <dbReference type="NCBI Taxonomy" id="215460"/>
    <lineage>
        <taxon>Eukaryota</taxon>
        <taxon>Fungi</taxon>
        <taxon>Dikarya</taxon>
        <taxon>Ascomycota</taxon>
        <taxon>Pezizomycotina</taxon>
        <taxon>Leotiomycetes</taxon>
        <taxon>Helotiales</taxon>
        <taxon>Lachnaceae</taxon>
        <taxon>Lachnellula</taxon>
    </lineage>
</organism>
<dbReference type="OrthoDB" id="194358at2759"/>
<feature type="domain" description="Clr5" evidence="4">
    <location>
        <begin position="1"/>
        <end position="47"/>
    </location>
</feature>
<evidence type="ECO:0000256" key="3">
    <source>
        <dbReference type="PROSITE-ProRule" id="PRU00023"/>
    </source>
</evidence>